<keyword evidence="4" id="KW-1185">Reference proteome</keyword>
<feature type="region of interest" description="Disordered" evidence="1">
    <location>
        <begin position="40"/>
        <end position="86"/>
    </location>
</feature>
<dbReference type="AlphaFoldDB" id="A0AAD4UC28"/>
<sequence length="86" mass="9734">MLRELQETNAALQDVRDLLRQQVKEITFLKNTVMECDACGERSRGDGDGVAGEREEMGRQKQIQRAEDRPGAKEKKTEVDRDGEIG</sequence>
<dbReference type="EMBL" id="JAKZEL010000008">
    <property type="protein sequence ID" value="KAI4541867.1"/>
    <property type="molecule type" value="Genomic_DNA"/>
</dbReference>
<dbReference type="Pfam" id="PF11598">
    <property type="entry name" value="COMP"/>
    <property type="match status" value="1"/>
</dbReference>
<accession>A0AAD4UC28</accession>
<dbReference type="Gene3D" id="1.20.5.10">
    <property type="match status" value="1"/>
</dbReference>
<proteinExistence type="predicted"/>
<name>A0AAD4UC28_OVIAM</name>
<reference evidence="3" key="1">
    <citation type="submission" date="2022-03" db="EMBL/GenBank/DDBJ databases">
        <title>Genomic analyses of argali, domestic sheep and their hybrids provide insights into chromosomal evolution, heterosis and genetic basis of agronomic traits.</title>
        <authorList>
            <person name="Li M."/>
        </authorList>
    </citation>
    <scope>NUCLEOTIDE SEQUENCE</scope>
    <source>
        <strain evidence="3">CAU-MHL-2022a</strain>
        <tissue evidence="3">Skin</tissue>
    </source>
</reference>
<gene>
    <name evidence="3" type="ORF">MG293_009009</name>
</gene>
<evidence type="ECO:0000259" key="2">
    <source>
        <dbReference type="Pfam" id="PF11598"/>
    </source>
</evidence>
<dbReference type="SUPFAM" id="SSF58006">
    <property type="entry name" value="Assembly domain of cartilage oligomeric matrix protein"/>
    <property type="match status" value="1"/>
</dbReference>
<protein>
    <recommendedName>
        <fullName evidence="2">Thrombospondin/cartilage oligomeric matrix protein coiled-coil domain-containing protein</fullName>
    </recommendedName>
</protein>
<dbReference type="InterPro" id="IPR046970">
    <property type="entry name" value="TSP/COMP_CC_sf"/>
</dbReference>
<dbReference type="Proteomes" id="UP001214576">
    <property type="component" value="Unassembled WGS sequence"/>
</dbReference>
<dbReference type="InterPro" id="IPR039081">
    <property type="entry name" value="TSP-5_CC"/>
</dbReference>
<evidence type="ECO:0000313" key="3">
    <source>
        <dbReference type="EMBL" id="KAI4541867.1"/>
    </source>
</evidence>
<dbReference type="CDD" id="cd16077">
    <property type="entry name" value="TSP-5cc"/>
    <property type="match status" value="1"/>
</dbReference>
<comment type="caution">
    <text evidence="3">The sequence shown here is derived from an EMBL/GenBank/DDBJ whole genome shotgun (WGS) entry which is preliminary data.</text>
</comment>
<evidence type="ECO:0000256" key="1">
    <source>
        <dbReference type="SAM" id="MobiDB-lite"/>
    </source>
</evidence>
<organism evidence="3 4">
    <name type="scientific">Ovis ammon polii</name>
    <dbReference type="NCBI Taxonomy" id="230172"/>
    <lineage>
        <taxon>Eukaryota</taxon>
        <taxon>Metazoa</taxon>
        <taxon>Chordata</taxon>
        <taxon>Craniata</taxon>
        <taxon>Vertebrata</taxon>
        <taxon>Euteleostomi</taxon>
        <taxon>Mammalia</taxon>
        <taxon>Eutheria</taxon>
        <taxon>Laurasiatheria</taxon>
        <taxon>Artiodactyla</taxon>
        <taxon>Ruminantia</taxon>
        <taxon>Pecora</taxon>
        <taxon>Bovidae</taxon>
        <taxon>Caprinae</taxon>
        <taxon>Ovis</taxon>
    </lineage>
</organism>
<dbReference type="FunFam" id="1.20.5.10:FF:000001">
    <property type="entry name" value="thrombospondin-3 isoform X2"/>
    <property type="match status" value="1"/>
</dbReference>
<dbReference type="InterPro" id="IPR024665">
    <property type="entry name" value="TSP/COMP_CC"/>
</dbReference>
<feature type="domain" description="Thrombospondin/cartilage oligomeric matrix protein coiled-coil" evidence="2">
    <location>
        <begin position="2"/>
        <end position="40"/>
    </location>
</feature>
<evidence type="ECO:0000313" key="4">
    <source>
        <dbReference type="Proteomes" id="UP001214576"/>
    </source>
</evidence>